<organism evidence="6 7">
    <name type="scientific">Dipteronia dyeriana</name>
    <dbReference type="NCBI Taxonomy" id="168575"/>
    <lineage>
        <taxon>Eukaryota</taxon>
        <taxon>Viridiplantae</taxon>
        <taxon>Streptophyta</taxon>
        <taxon>Embryophyta</taxon>
        <taxon>Tracheophyta</taxon>
        <taxon>Spermatophyta</taxon>
        <taxon>Magnoliopsida</taxon>
        <taxon>eudicotyledons</taxon>
        <taxon>Gunneridae</taxon>
        <taxon>Pentapetalae</taxon>
        <taxon>rosids</taxon>
        <taxon>malvids</taxon>
        <taxon>Sapindales</taxon>
        <taxon>Sapindaceae</taxon>
        <taxon>Hippocastanoideae</taxon>
        <taxon>Acereae</taxon>
        <taxon>Dipteronia</taxon>
    </lineage>
</organism>
<dbReference type="PANTHER" id="PTHR31973:SF187">
    <property type="entry name" value="MUTATOR TRANSPOSASE MUDRA PROTEIN"/>
    <property type="match status" value="1"/>
</dbReference>
<evidence type="ECO:0000256" key="2">
    <source>
        <dbReference type="ARBA" id="ARBA00022771"/>
    </source>
</evidence>
<dbReference type="Proteomes" id="UP001280121">
    <property type="component" value="Unassembled WGS sequence"/>
</dbReference>
<dbReference type="EMBL" id="JANJYI010000005">
    <property type="protein sequence ID" value="KAK2648475.1"/>
    <property type="molecule type" value="Genomic_DNA"/>
</dbReference>
<evidence type="ECO:0000256" key="3">
    <source>
        <dbReference type="ARBA" id="ARBA00022833"/>
    </source>
</evidence>
<protein>
    <recommendedName>
        <fullName evidence="5">SWIM-type domain-containing protein</fullName>
    </recommendedName>
</protein>
<keyword evidence="7" id="KW-1185">Reference proteome</keyword>
<evidence type="ECO:0000256" key="1">
    <source>
        <dbReference type="ARBA" id="ARBA00022723"/>
    </source>
</evidence>
<sequence>MMETVRRKFMKRIHDRYEAAMKWESNIPPNVNKMLQKAQQKGRYFDPLQCGHWQFEVLDGNRQFVVQLDNHTCDCGIWVVSGVPCKHALACISKKREPIEGYVHHYLKNNTYLKTYSHLIYPIPDENLWSDVKCDTVFPPIKRMIAGRPKTQREEEQLNNQE</sequence>
<evidence type="ECO:0000313" key="6">
    <source>
        <dbReference type="EMBL" id="KAK2648475.1"/>
    </source>
</evidence>
<comment type="caution">
    <text evidence="6">The sequence shown here is derived from an EMBL/GenBank/DDBJ whole genome shotgun (WGS) entry which is preliminary data.</text>
</comment>
<feature type="domain" description="SWIM-type" evidence="5">
    <location>
        <begin position="64"/>
        <end position="96"/>
    </location>
</feature>
<dbReference type="PANTHER" id="PTHR31973">
    <property type="entry name" value="POLYPROTEIN, PUTATIVE-RELATED"/>
    <property type="match status" value="1"/>
</dbReference>
<evidence type="ECO:0000256" key="4">
    <source>
        <dbReference type="PROSITE-ProRule" id="PRU00325"/>
    </source>
</evidence>
<evidence type="ECO:0000259" key="5">
    <source>
        <dbReference type="PROSITE" id="PS50966"/>
    </source>
</evidence>
<accession>A0AAD9U6N4</accession>
<keyword evidence="3" id="KW-0862">Zinc</keyword>
<gene>
    <name evidence="6" type="ORF">Ddye_015964</name>
</gene>
<keyword evidence="2 4" id="KW-0863">Zinc-finger</keyword>
<keyword evidence="1" id="KW-0479">Metal-binding</keyword>
<dbReference type="GO" id="GO:0008270">
    <property type="term" value="F:zinc ion binding"/>
    <property type="evidence" value="ECO:0007669"/>
    <property type="project" value="UniProtKB-KW"/>
</dbReference>
<dbReference type="InterPro" id="IPR007527">
    <property type="entry name" value="Znf_SWIM"/>
</dbReference>
<dbReference type="AlphaFoldDB" id="A0AAD9U6N4"/>
<dbReference type="InterPro" id="IPR006564">
    <property type="entry name" value="Znf_PMZ"/>
</dbReference>
<dbReference type="SMART" id="SM00575">
    <property type="entry name" value="ZnF_PMZ"/>
    <property type="match status" value="1"/>
</dbReference>
<proteinExistence type="predicted"/>
<name>A0AAD9U6N4_9ROSI</name>
<reference evidence="6" key="1">
    <citation type="journal article" date="2023" name="Plant J.">
        <title>Genome sequences and population genomics provide insights into the demographic history, inbreeding, and mutation load of two 'living fossil' tree species of Dipteronia.</title>
        <authorList>
            <person name="Feng Y."/>
            <person name="Comes H.P."/>
            <person name="Chen J."/>
            <person name="Zhu S."/>
            <person name="Lu R."/>
            <person name="Zhang X."/>
            <person name="Li P."/>
            <person name="Qiu J."/>
            <person name="Olsen K.M."/>
            <person name="Qiu Y."/>
        </authorList>
    </citation>
    <scope>NUCLEOTIDE SEQUENCE</scope>
    <source>
        <strain evidence="6">KIB01</strain>
    </source>
</reference>
<dbReference type="Pfam" id="PF04434">
    <property type="entry name" value="SWIM"/>
    <property type="match status" value="1"/>
</dbReference>
<dbReference type="PROSITE" id="PS50966">
    <property type="entry name" value="ZF_SWIM"/>
    <property type="match status" value="1"/>
</dbReference>
<evidence type="ECO:0000313" key="7">
    <source>
        <dbReference type="Proteomes" id="UP001280121"/>
    </source>
</evidence>